<proteinExistence type="predicted"/>
<keyword evidence="5" id="KW-1185">Reference proteome</keyword>
<comment type="caution">
    <text evidence="4">The sequence shown here is derived from an EMBL/GenBank/DDBJ whole genome shotgun (WGS) entry which is preliminary data.</text>
</comment>
<protein>
    <submittedName>
        <fullName evidence="4">Glycosyltransferase</fullName>
        <ecNumber evidence="4">2.4.-.-</ecNumber>
    </submittedName>
</protein>
<dbReference type="SUPFAM" id="SSF53756">
    <property type="entry name" value="UDP-Glycosyltransferase/glycogen phosphorylase"/>
    <property type="match status" value="1"/>
</dbReference>
<dbReference type="InterPro" id="IPR050194">
    <property type="entry name" value="Glycosyltransferase_grp1"/>
</dbReference>
<organism evidence="4 5">
    <name type="scientific">Actinomycetospora endophytica</name>
    <dbReference type="NCBI Taxonomy" id="2291215"/>
    <lineage>
        <taxon>Bacteria</taxon>
        <taxon>Bacillati</taxon>
        <taxon>Actinomycetota</taxon>
        <taxon>Actinomycetes</taxon>
        <taxon>Pseudonocardiales</taxon>
        <taxon>Pseudonocardiaceae</taxon>
        <taxon>Actinomycetospora</taxon>
    </lineage>
</organism>
<feature type="domain" description="Glycosyltransferase subfamily 4-like N-terminal" evidence="3">
    <location>
        <begin position="19"/>
        <end position="199"/>
    </location>
</feature>
<reference evidence="4 5" key="1">
    <citation type="submission" date="2021-11" db="EMBL/GenBank/DDBJ databases">
        <title>Draft genome sequence of Actinomycetospora sp. SF1 isolated from the rhizosphere soil.</title>
        <authorList>
            <person name="Duangmal K."/>
            <person name="Chantavorakit T."/>
        </authorList>
    </citation>
    <scope>NUCLEOTIDE SEQUENCE [LARGE SCALE GENOMIC DNA]</scope>
    <source>
        <strain evidence="4 5">TBRC 5722</strain>
    </source>
</reference>
<dbReference type="EC" id="2.4.-.-" evidence="4"/>
<evidence type="ECO:0000313" key="4">
    <source>
        <dbReference type="EMBL" id="MCD2196162.1"/>
    </source>
</evidence>
<dbReference type="Gene3D" id="3.40.50.2000">
    <property type="entry name" value="Glycogen Phosphorylase B"/>
    <property type="match status" value="2"/>
</dbReference>
<name>A0ABS8PE22_9PSEU</name>
<evidence type="ECO:0000313" key="5">
    <source>
        <dbReference type="Proteomes" id="UP001199469"/>
    </source>
</evidence>
<dbReference type="Pfam" id="PF13579">
    <property type="entry name" value="Glyco_trans_4_4"/>
    <property type="match status" value="1"/>
</dbReference>
<gene>
    <name evidence="4" type="ORF">LQ327_22575</name>
</gene>
<dbReference type="GO" id="GO:0016757">
    <property type="term" value="F:glycosyltransferase activity"/>
    <property type="evidence" value="ECO:0007669"/>
    <property type="project" value="UniProtKB-KW"/>
</dbReference>
<dbReference type="Pfam" id="PF13692">
    <property type="entry name" value="Glyco_trans_1_4"/>
    <property type="match status" value="1"/>
</dbReference>
<evidence type="ECO:0000256" key="1">
    <source>
        <dbReference type="ARBA" id="ARBA00022676"/>
    </source>
</evidence>
<evidence type="ECO:0000259" key="3">
    <source>
        <dbReference type="Pfam" id="PF13579"/>
    </source>
</evidence>
<dbReference type="InterPro" id="IPR028098">
    <property type="entry name" value="Glyco_trans_4-like_N"/>
</dbReference>
<sequence>MSNRLRVSILGLNYAPEPTGIAPYTTGMAHFLADAGHDVQVVTGLPHYPHWRVAEGFRSGTTEMDGDVRVTRVAHPVPENPTGKSRILMEAAFARNAMRAVQARPDVVLAVSPALLTVGAALRWKSTGRTAVGVITQDLYGRAIAETGCLGGRGARAADKLERSLLGRADGVVAIHESFRRSLVGLGVQQDRITTIRNWTHLKGTTGDPAALRRELGWRDGEIVALHAGNMGAKQGLENVIEAARLAEQQNLPVRFVLLGTGNQRAHLENLGRGISTLQFLDPLPGDKFQTAMSAADVLVLNEKPGVEEMCVPSKLTSYFASGRPVVAATSPKSAATSEVEVSGGGMCVAPGSAQDLLGAVLALGANQEEGLAMGLRGQLFARDALAEEAARTAYCGWVEHLAERVLGPSIPTQRTFARRRSTRSAVVPAPLVRDRA</sequence>
<dbReference type="RefSeq" id="WP_230738016.1">
    <property type="nucleotide sequence ID" value="NZ_JAJNDB010000005.1"/>
</dbReference>
<keyword evidence="2 4" id="KW-0808">Transferase</keyword>
<dbReference type="EMBL" id="JAJNDB010000005">
    <property type="protein sequence ID" value="MCD2196162.1"/>
    <property type="molecule type" value="Genomic_DNA"/>
</dbReference>
<dbReference type="CDD" id="cd03794">
    <property type="entry name" value="GT4_WbuB-like"/>
    <property type="match status" value="1"/>
</dbReference>
<keyword evidence="1 4" id="KW-0328">Glycosyltransferase</keyword>
<dbReference type="PANTHER" id="PTHR45947:SF3">
    <property type="entry name" value="SULFOQUINOVOSYL TRANSFERASE SQD2"/>
    <property type="match status" value="1"/>
</dbReference>
<dbReference type="Proteomes" id="UP001199469">
    <property type="component" value="Unassembled WGS sequence"/>
</dbReference>
<dbReference type="PANTHER" id="PTHR45947">
    <property type="entry name" value="SULFOQUINOVOSYL TRANSFERASE SQD2"/>
    <property type="match status" value="1"/>
</dbReference>
<accession>A0ABS8PE22</accession>
<evidence type="ECO:0000256" key="2">
    <source>
        <dbReference type="ARBA" id="ARBA00022679"/>
    </source>
</evidence>